<evidence type="ECO:0000313" key="1">
    <source>
        <dbReference type="EMBL" id="MXO65493.1"/>
    </source>
</evidence>
<dbReference type="Proteomes" id="UP000438476">
    <property type="component" value="Unassembled WGS sequence"/>
</dbReference>
<dbReference type="OrthoDB" id="8478788at2"/>
<dbReference type="CDD" id="cd08054">
    <property type="entry name" value="gp6"/>
    <property type="match status" value="1"/>
</dbReference>
<reference evidence="1 2" key="1">
    <citation type="submission" date="2019-12" db="EMBL/GenBank/DDBJ databases">
        <title>Genomic-based taxomic classification of the family Erythrobacteraceae.</title>
        <authorList>
            <person name="Xu L."/>
        </authorList>
    </citation>
    <scope>NUCLEOTIDE SEQUENCE [LARGE SCALE GENOMIC DNA]</scope>
    <source>
        <strain evidence="1 2">LMG 29518</strain>
    </source>
</reference>
<dbReference type="InterPro" id="IPR011738">
    <property type="entry name" value="Phage_CHP"/>
</dbReference>
<evidence type="ECO:0008006" key="3">
    <source>
        <dbReference type="Google" id="ProtNLM"/>
    </source>
</evidence>
<gene>
    <name evidence="1" type="ORF">GRI91_06980</name>
</gene>
<proteinExistence type="predicted"/>
<name>A0A6I4T659_9SPHN</name>
<comment type="caution">
    <text evidence="1">The sequence shown here is derived from an EMBL/GenBank/DDBJ whole genome shotgun (WGS) entry which is preliminary data.</text>
</comment>
<dbReference type="Gene3D" id="1.10.3230.30">
    <property type="entry name" value="Phage gp6-like head-tail connector protein"/>
    <property type="match status" value="1"/>
</dbReference>
<dbReference type="EMBL" id="WTYT01000002">
    <property type="protein sequence ID" value="MXO65493.1"/>
    <property type="molecule type" value="Genomic_DNA"/>
</dbReference>
<dbReference type="RefSeq" id="WP_160735882.1">
    <property type="nucleotide sequence ID" value="NZ_WTYT01000002.1"/>
</dbReference>
<organism evidence="1 2">
    <name type="scientific">Altericroceibacterium endophyticum</name>
    <dbReference type="NCBI Taxonomy" id="1808508"/>
    <lineage>
        <taxon>Bacteria</taxon>
        <taxon>Pseudomonadati</taxon>
        <taxon>Pseudomonadota</taxon>
        <taxon>Alphaproteobacteria</taxon>
        <taxon>Sphingomonadales</taxon>
        <taxon>Erythrobacteraceae</taxon>
        <taxon>Altericroceibacterium</taxon>
    </lineage>
</organism>
<accession>A0A6I4T659</accession>
<evidence type="ECO:0000313" key="2">
    <source>
        <dbReference type="Proteomes" id="UP000438476"/>
    </source>
</evidence>
<keyword evidence="2" id="KW-1185">Reference proteome</keyword>
<dbReference type="AlphaFoldDB" id="A0A6I4T659"/>
<sequence>MRILLTAPDLSGVALADCKDWLAITGSAEDGQLLALLQAALDYGEHFTGQCLIETEWEEIHPASPGWHMLATRPVQVADRLQSVAPDDTRSLVSAQDYELDLLADGSARFRLSHSGASPHDHDRLAIRCTAGIAADWSALPAALRQGTLRLVAHLYRARENELDRPIPAAVTALWQGWRRLALC</sequence>
<protein>
    <recommendedName>
        <fullName evidence="3">Phage gp6-like head-tail connector protein</fullName>
    </recommendedName>
</protein>
<dbReference type="NCBIfam" id="TIGR02215">
    <property type="entry name" value="phage_chp_gp8"/>
    <property type="match status" value="1"/>
</dbReference>